<name>A0A255DSB3_9MYCO</name>
<dbReference type="Pfam" id="PF07690">
    <property type="entry name" value="MFS_1"/>
    <property type="match status" value="1"/>
</dbReference>
<evidence type="ECO:0000256" key="1">
    <source>
        <dbReference type="ARBA" id="ARBA00004651"/>
    </source>
</evidence>
<feature type="transmembrane region" description="Helical" evidence="6">
    <location>
        <begin position="418"/>
        <end position="437"/>
    </location>
</feature>
<dbReference type="AlphaFoldDB" id="A0A255DSB3"/>
<comment type="caution">
    <text evidence="8">The sequence shown here is derived from an EMBL/GenBank/DDBJ whole genome shotgun (WGS) entry which is preliminary data.</text>
</comment>
<dbReference type="PANTHER" id="PTHR42718:SF9">
    <property type="entry name" value="MAJOR FACILITATOR SUPERFAMILY MULTIDRUG TRANSPORTER MFSC"/>
    <property type="match status" value="1"/>
</dbReference>
<feature type="transmembrane region" description="Helical" evidence="6">
    <location>
        <begin position="165"/>
        <end position="185"/>
    </location>
</feature>
<feature type="transmembrane region" description="Helical" evidence="6">
    <location>
        <begin position="358"/>
        <end position="379"/>
    </location>
</feature>
<dbReference type="PROSITE" id="PS50850">
    <property type="entry name" value="MFS"/>
    <property type="match status" value="1"/>
</dbReference>
<accession>A0A255DSB3</accession>
<keyword evidence="5 6" id="KW-0472">Membrane</keyword>
<keyword evidence="3 6" id="KW-0812">Transmembrane</keyword>
<feature type="transmembrane region" description="Helical" evidence="6">
    <location>
        <begin position="79"/>
        <end position="99"/>
    </location>
</feature>
<comment type="subcellular location">
    <subcellularLocation>
        <location evidence="1">Cell membrane</location>
        <topology evidence="1">Multi-pass membrane protein</topology>
    </subcellularLocation>
</comment>
<proteinExistence type="predicted"/>
<dbReference type="InterPro" id="IPR011701">
    <property type="entry name" value="MFS"/>
</dbReference>
<evidence type="ECO:0000256" key="6">
    <source>
        <dbReference type="SAM" id="Phobius"/>
    </source>
</evidence>
<feature type="transmembrane region" description="Helical" evidence="6">
    <location>
        <begin position="197"/>
        <end position="217"/>
    </location>
</feature>
<evidence type="ECO:0000259" key="7">
    <source>
        <dbReference type="PROSITE" id="PS50850"/>
    </source>
</evidence>
<dbReference type="Proteomes" id="UP000216063">
    <property type="component" value="Unassembled WGS sequence"/>
</dbReference>
<protein>
    <submittedName>
        <fullName evidence="8">Arabinose ABC transporter permease</fullName>
    </submittedName>
</protein>
<feature type="transmembrane region" description="Helical" evidence="6">
    <location>
        <begin position="302"/>
        <end position="320"/>
    </location>
</feature>
<dbReference type="Gene3D" id="1.20.1720.10">
    <property type="entry name" value="Multidrug resistance protein D"/>
    <property type="match status" value="1"/>
</dbReference>
<evidence type="ECO:0000313" key="8">
    <source>
        <dbReference type="EMBL" id="OYN82288.1"/>
    </source>
</evidence>
<gene>
    <name evidence="8" type="ORF">CG716_03220</name>
</gene>
<feature type="transmembrane region" description="Helical" evidence="6">
    <location>
        <begin position="327"/>
        <end position="346"/>
    </location>
</feature>
<keyword evidence="4 6" id="KW-1133">Transmembrane helix</keyword>
<feature type="transmembrane region" description="Helical" evidence="6">
    <location>
        <begin position="223"/>
        <end position="242"/>
    </location>
</feature>
<feature type="domain" description="Major facilitator superfamily (MFS) profile" evidence="7">
    <location>
        <begin position="10"/>
        <end position="444"/>
    </location>
</feature>
<feature type="transmembrane region" description="Helical" evidence="6">
    <location>
        <begin position="138"/>
        <end position="159"/>
    </location>
</feature>
<dbReference type="InterPro" id="IPR036259">
    <property type="entry name" value="MFS_trans_sf"/>
</dbReference>
<reference evidence="8 9" key="1">
    <citation type="submission" date="2017-07" db="EMBL/GenBank/DDBJ databases">
        <title>The new phylogeny of genus Mycobacterium.</title>
        <authorList>
            <person name="Tortoli E."/>
            <person name="Trovato A."/>
            <person name="Cirillo D.M."/>
        </authorList>
    </citation>
    <scope>NUCLEOTIDE SEQUENCE [LARGE SCALE GENOMIC DNA]</scope>
    <source>
        <strain evidence="8 9">ATCC 33027</strain>
    </source>
</reference>
<keyword evidence="9" id="KW-1185">Reference proteome</keyword>
<evidence type="ECO:0000256" key="2">
    <source>
        <dbReference type="ARBA" id="ARBA00022448"/>
    </source>
</evidence>
<dbReference type="SUPFAM" id="SSF103473">
    <property type="entry name" value="MFS general substrate transporter"/>
    <property type="match status" value="1"/>
</dbReference>
<dbReference type="GO" id="GO:0022857">
    <property type="term" value="F:transmembrane transporter activity"/>
    <property type="evidence" value="ECO:0007669"/>
    <property type="project" value="InterPro"/>
</dbReference>
<dbReference type="InterPro" id="IPR020846">
    <property type="entry name" value="MFS_dom"/>
</dbReference>
<evidence type="ECO:0000256" key="4">
    <source>
        <dbReference type="ARBA" id="ARBA00022989"/>
    </source>
</evidence>
<sequence>MPAIRSSTLTLVAAYLGLVLGLIDSNAVNLALPAISTDLGGGLTGAQWTVDAYNMTFAGLLLGAGALGDAFGRRRLLRAGVVVFSAASLCCALAPSLPMLLAGRAVQGVAAALMLPQGLAIAAAAFPDAGGRARATAAWAIAAASSTTLGPIIGGVLTQSVDWRAIFWLNVPVGVVALAMSYRYLPESADPRHVRLDIGSQLLSAAGLAALTLALVQGRHLDAVSNTGLIAVAVGCIAAFVIRQRRIAHPMVPPDLLGHRSLVAGLIATFAMTFGTYGLVLVNSLAFQQQRGAGPLATAVQFLPMPLTYLALIPVVTMVARRTGPRTAIAAGLTTLAAALLLYSAVGPRAPICWIETALVLTGAGLAITTGPAVSLALSTVPARRTGLGSGLVNLSRLTGITVGTAAMGTLYGSGGGVRAAMIVGAAVQLIAGLVSVRWGKPEEDSIPTPRKEASHA</sequence>
<dbReference type="GO" id="GO:0005886">
    <property type="term" value="C:plasma membrane"/>
    <property type="evidence" value="ECO:0007669"/>
    <property type="project" value="UniProtKB-SubCell"/>
</dbReference>
<feature type="transmembrane region" description="Helical" evidence="6">
    <location>
        <begin position="52"/>
        <end position="72"/>
    </location>
</feature>
<evidence type="ECO:0000256" key="5">
    <source>
        <dbReference type="ARBA" id="ARBA00023136"/>
    </source>
</evidence>
<evidence type="ECO:0000256" key="3">
    <source>
        <dbReference type="ARBA" id="ARBA00022692"/>
    </source>
</evidence>
<dbReference type="RefSeq" id="WP_094476365.1">
    <property type="nucleotide sequence ID" value="NZ_NOZR01000002.1"/>
</dbReference>
<dbReference type="OrthoDB" id="9781469at2"/>
<dbReference type="CDD" id="cd17321">
    <property type="entry name" value="MFS_MMR_MDR_like"/>
    <property type="match status" value="1"/>
</dbReference>
<evidence type="ECO:0000313" key="9">
    <source>
        <dbReference type="Proteomes" id="UP000216063"/>
    </source>
</evidence>
<feature type="transmembrane region" description="Helical" evidence="6">
    <location>
        <begin position="262"/>
        <end position="282"/>
    </location>
</feature>
<organism evidence="8 9">
    <name type="scientific">Mycolicibacterium sphagni</name>
    <dbReference type="NCBI Taxonomy" id="1786"/>
    <lineage>
        <taxon>Bacteria</taxon>
        <taxon>Bacillati</taxon>
        <taxon>Actinomycetota</taxon>
        <taxon>Actinomycetes</taxon>
        <taxon>Mycobacteriales</taxon>
        <taxon>Mycobacteriaceae</taxon>
        <taxon>Mycolicibacterium</taxon>
    </lineage>
</organism>
<dbReference type="PANTHER" id="PTHR42718">
    <property type="entry name" value="MAJOR FACILITATOR SUPERFAMILY MULTIDRUG TRANSPORTER MFSC"/>
    <property type="match status" value="1"/>
</dbReference>
<keyword evidence="2" id="KW-0813">Transport</keyword>
<dbReference type="EMBL" id="NOZR01000002">
    <property type="protein sequence ID" value="OYN82288.1"/>
    <property type="molecule type" value="Genomic_DNA"/>
</dbReference>
<dbReference type="Gene3D" id="1.20.1250.20">
    <property type="entry name" value="MFS general substrate transporter like domains"/>
    <property type="match status" value="1"/>
</dbReference>